<keyword evidence="2" id="KW-1185">Reference proteome</keyword>
<evidence type="ECO:0000313" key="1">
    <source>
        <dbReference type="EMBL" id="EKM48537.1"/>
    </source>
</evidence>
<dbReference type="KEGG" id="pco:PHACADRAFT_202695"/>
<evidence type="ECO:0000313" key="2">
    <source>
        <dbReference type="Proteomes" id="UP000008370"/>
    </source>
</evidence>
<name>K5WEC8_PHACS</name>
<dbReference type="HOGENOM" id="CLU_2414028_0_0_1"/>
<proteinExistence type="predicted"/>
<dbReference type="EMBL" id="JH930957">
    <property type="protein sequence ID" value="EKM48537.1"/>
    <property type="molecule type" value="Genomic_DNA"/>
</dbReference>
<dbReference type="InParanoid" id="K5WEC8"/>
<dbReference type="OrthoDB" id="2754842at2759"/>
<dbReference type="Proteomes" id="UP000008370">
    <property type="component" value="Unassembled WGS sequence"/>
</dbReference>
<reference evidence="1 2" key="1">
    <citation type="journal article" date="2012" name="BMC Genomics">
        <title>Comparative genomics of the white-rot fungi, Phanerochaete carnosa and P. chrysosporium, to elucidate the genetic basis of the distinct wood types they colonize.</title>
        <authorList>
            <person name="Suzuki H."/>
            <person name="MacDonald J."/>
            <person name="Syed K."/>
            <person name="Salamov A."/>
            <person name="Hori C."/>
            <person name="Aerts A."/>
            <person name="Henrissat B."/>
            <person name="Wiebenga A."/>
            <person name="vanKuyk P.A."/>
            <person name="Barry K."/>
            <person name="Lindquist E."/>
            <person name="LaButti K."/>
            <person name="Lapidus A."/>
            <person name="Lucas S."/>
            <person name="Coutinho P."/>
            <person name="Gong Y."/>
            <person name="Samejima M."/>
            <person name="Mahadevan R."/>
            <person name="Abou-Zaid M."/>
            <person name="de Vries R.P."/>
            <person name="Igarashi K."/>
            <person name="Yadav J.S."/>
            <person name="Grigoriev I.V."/>
            <person name="Master E.R."/>
        </authorList>
    </citation>
    <scope>NUCLEOTIDE SEQUENCE [LARGE SCALE GENOMIC DNA]</scope>
    <source>
        <strain evidence="1 2">HHB-10118-sp</strain>
    </source>
</reference>
<sequence length="107" mass="12254">MTPLATNLYSAVMSKYGFVMEPLTGPTCLTELQFSVRTYGICTFRVMYITRGSLILADAIVLVLTWIKTFGHWKSARRLSMRVSLTMCLLRDETMFFMRVRLISLIG</sequence>
<protein>
    <submittedName>
        <fullName evidence="1">Uncharacterized protein</fullName>
    </submittedName>
</protein>
<accession>K5WEC8</accession>
<dbReference type="RefSeq" id="XP_007402912.1">
    <property type="nucleotide sequence ID" value="XM_007402850.1"/>
</dbReference>
<dbReference type="GeneID" id="18911960"/>
<gene>
    <name evidence="1" type="ORF">PHACADRAFT_202695</name>
</gene>
<organism evidence="1 2">
    <name type="scientific">Phanerochaete carnosa (strain HHB-10118-sp)</name>
    <name type="common">White-rot fungus</name>
    <name type="synonym">Peniophora carnosa</name>
    <dbReference type="NCBI Taxonomy" id="650164"/>
    <lineage>
        <taxon>Eukaryota</taxon>
        <taxon>Fungi</taxon>
        <taxon>Dikarya</taxon>
        <taxon>Basidiomycota</taxon>
        <taxon>Agaricomycotina</taxon>
        <taxon>Agaricomycetes</taxon>
        <taxon>Polyporales</taxon>
        <taxon>Phanerochaetaceae</taxon>
        <taxon>Phanerochaete</taxon>
    </lineage>
</organism>
<dbReference type="AlphaFoldDB" id="K5WEC8"/>